<keyword evidence="4" id="KW-1185">Reference proteome</keyword>
<reference evidence="3" key="2">
    <citation type="submission" date="2021-08" db="EMBL/GenBank/DDBJ databases">
        <authorList>
            <person name="Tani A."/>
            <person name="Ola A."/>
            <person name="Ogura Y."/>
            <person name="Katsura K."/>
            <person name="Hayashi T."/>
        </authorList>
    </citation>
    <scope>NUCLEOTIDE SEQUENCE</scope>
    <source>
        <strain evidence="3">JCM 32048</strain>
    </source>
</reference>
<evidence type="ECO:0000256" key="1">
    <source>
        <dbReference type="SAM" id="MobiDB-lite"/>
    </source>
</evidence>
<dbReference type="Gene3D" id="3.30.420.10">
    <property type="entry name" value="Ribonuclease H-like superfamily/Ribonuclease H"/>
    <property type="match status" value="1"/>
</dbReference>
<feature type="compositionally biased region" description="Polar residues" evidence="1">
    <location>
        <begin position="190"/>
        <end position="210"/>
    </location>
</feature>
<accession>A0AA37HH24</accession>
<dbReference type="InterPro" id="IPR001584">
    <property type="entry name" value="Integrase_cat-core"/>
</dbReference>
<protein>
    <recommendedName>
        <fullName evidence="2">Integrase catalytic domain-containing protein</fullName>
    </recommendedName>
</protein>
<feature type="region of interest" description="Disordered" evidence="1">
    <location>
        <begin position="142"/>
        <end position="163"/>
    </location>
</feature>
<feature type="region of interest" description="Disordered" evidence="1">
    <location>
        <begin position="179"/>
        <end position="210"/>
    </location>
</feature>
<comment type="caution">
    <text evidence="3">The sequence shown here is derived from an EMBL/GenBank/DDBJ whole genome shotgun (WGS) entry which is preliminary data.</text>
</comment>
<dbReference type="EMBL" id="BPQJ01000044">
    <property type="protein sequence ID" value="GJD65623.1"/>
    <property type="molecule type" value="Genomic_DNA"/>
</dbReference>
<dbReference type="PROSITE" id="PS50994">
    <property type="entry name" value="INTEGRASE"/>
    <property type="match status" value="1"/>
</dbReference>
<organism evidence="3 4">
    <name type="scientific">Methylobacterium frigidaeris</name>
    <dbReference type="NCBI Taxonomy" id="2038277"/>
    <lineage>
        <taxon>Bacteria</taxon>
        <taxon>Pseudomonadati</taxon>
        <taxon>Pseudomonadota</taxon>
        <taxon>Alphaproteobacteria</taxon>
        <taxon>Hyphomicrobiales</taxon>
        <taxon>Methylobacteriaceae</taxon>
        <taxon>Methylobacterium</taxon>
    </lineage>
</organism>
<dbReference type="Proteomes" id="UP001055286">
    <property type="component" value="Unassembled WGS sequence"/>
</dbReference>
<dbReference type="GO" id="GO:0003676">
    <property type="term" value="F:nucleic acid binding"/>
    <property type="evidence" value="ECO:0007669"/>
    <property type="project" value="InterPro"/>
</dbReference>
<name>A0AA37HH24_9HYPH</name>
<sequence length="210" mass="23174">MQLVFVAVGHRSAECAGLHVAHRITRFEALELIRQGVRQRFGGFAAKAAGVLSVRHDHGSQYMSDAFQAELAFLGIASSLAFVRAPEGNGFAERFICTLKENVLWVKRFDTVGYLRGRCWRSARRTTSCGWLRGTVLSRRSRPTAFTRGPGRGNCRSASHNPRAIHGDHLSILSKSGPALITPHERPVYRSTSPKTMSRVPSTHETSASM</sequence>
<feature type="domain" description="Integrase catalytic" evidence="2">
    <location>
        <begin position="1"/>
        <end position="103"/>
    </location>
</feature>
<reference evidence="3" key="1">
    <citation type="journal article" date="2016" name="Front. Microbiol.">
        <title>Genome Sequence of the Piezophilic, Mesophilic Sulfate-Reducing Bacterium Desulfovibrio indicus J2T.</title>
        <authorList>
            <person name="Cao J."/>
            <person name="Maignien L."/>
            <person name="Shao Z."/>
            <person name="Alain K."/>
            <person name="Jebbar M."/>
        </authorList>
    </citation>
    <scope>NUCLEOTIDE SEQUENCE</scope>
    <source>
        <strain evidence="3">JCM 32048</strain>
    </source>
</reference>
<dbReference type="GO" id="GO:0015074">
    <property type="term" value="P:DNA integration"/>
    <property type="evidence" value="ECO:0007669"/>
    <property type="project" value="InterPro"/>
</dbReference>
<dbReference type="InterPro" id="IPR036397">
    <property type="entry name" value="RNaseH_sf"/>
</dbReference>
<gene>
    <name evidence="3" type="ORF">MPEAHAMD_5818</name>
</gene>
<dbReference type="SUPFAM" id="SSF53098">
    <property type="entry name" value="Ribonuclease H-like"/>
    <property type="match status" value="1"/>
</dbReference>
<evidence type="ECO:0000313" key="3">
    <source>
        <dbReference type="EMBL" id="GJD65623.1"/>
    </source>
</evidence>
<evidence type="ECO:0000259" key="2">
    <source>
        <dbReference type="PROSITE" id="PS50994"/>
    </source>
</evidence>
<evidence type="ECO:0000313" key="4">
    <source>
        <dbReference type="Proteomes" id="UP001055286"/>
    </source>
</evidence>
<dbReference type="InterPro" id="IPR012337">
    <property type="entry name" value="RNaseH-like_sf"/>
</dbReference>
<dbReference type="AlphaFoldDB" id="A0AA37HH24"/>
<proteinExistence type="predicted"/>